<feature type="region of interest" description="Disordered" evidence="1">
    <location>
        <begin position="1"/>
        <end position="31"/>
    </location>
</feature>
<sequence>MADQGSESPDPSSRPAKLFRGRRRSNSAAGARDFRTVIRHSEEEWVRVQALAAAQRISVPRLYERALNTGGVVAAAKLARIHDELYGVRRLLSIDSNNLNQLARVANATERLEAEAELLATVDHLSRVADRITKVIEQLPESERKA</sequence>
<keyword evidence="4" id="KW-1185">Reference proteome</keyword>
<dbReference type="AlphaFoldDB" id="A0A3D9U645"/>
<dbReference type="Pfam" id="PF05713">
    <property type="entry name" value="MobC"/>
    <property type="match status" value="1"/>
</dbReference>
<proteinExistence type="predicted"/>
<evidence type="ECO:0000313" key="3">
    <source>
        <dbReference type="EMBL" id="REF24667.1"/>
    </source>
</evidence>
<feature type="domain" description="Bacterial mobilisation" evidence="2">
    <location>
        <begin position="96"/>
        <end position="127"/>
    </location>
</feature>
<evidence type="ECO:0000256" key="1">
    <source>
        <dbReference type="SAM" id="MobiDB-lite"/>
    </source>
</evidence>
<protein>
    <submittedName>
        <fullName evidence="3">Mobilization protein MobC</fullName>
    </submittedName>
</protein>
<gene>
    <name evidence="3" type="ORF">DFJ65_3456</name>
</gene>
<reference evidence="3 4" key="1">
    <citation type="submission" date="2018-08" db="EMBL/GenBank/DDBJ databases">
        <title>Sequencing the genomes of 1000 actinobacteria strains.</title>
        <authorList>
            <person name="Klenk H.-P."/>
        </authorList>
    </citation>
    <scope>NUCLEOTIDE SEQUENCE [LARGE SCALE GENOMIC DNA]</scope>
    <source>
        <strain evidence="3 4">DSM 22967</strain>
    </source>
</reference>
<dbReference type="EMBL" id="QTUA01000002">
    <property type="protein sequence ID" value="REF24667.1"/>
    <property type="molecule type" value="Genomic_DNA"/>
</dbReference>
<feature type="compositionally biased region" description="Polar residues" evidence="1">
    <location>
        <begin position="1"/>
        <end position="11"/>
    </location>
</feature>
<accession>A0A3D9U645</accession>
<comment type="caution">
    <text evidence="3">The sequence shown here is derived from an EMBL/GenBank/DDBJ whole genome shotgun (WGS) entry which is preliminary data.</text>
</comment>
<evidence type="ECO:0000313" key="4">
    <source>
        <dbReference type="Proteomes" id="UP000256253"/>
    </source>
</evidence>
<organism evidence="3 4">
    <name type="scientific">Calidifontibacter indicus</name>
    <dbReference type="NCBI Taxonomy" id="419650"/>
    <lineage>
        <taxon>Bacteria</taxon>
        <taxon>Bacillati</taxon>
        <taxon>Actinomycetota</taxon>
        <taxon>Actinomycetes</taxon>
        <taxon>Micrococcales</taxon>
        <taxon>Dermacoccaceae</taxon>
        <taxon>Calidifontibacter</taxon>
    </lineage>
</organism>
<dbReference type="InterPro" id="IPR008687">
    <property type="entry name" value="MobC"/>
</dbReference>
<evidence type="ECO:0000259" key="2">
    <source>
        <dbReference type="Pfam" id="PF05713"/>
    </source>
</evidence>
<dbReference type="Proteomes" id="UP000256253">
    <property type="component" value="Unassembled WGS sequence"/>
</dbReference>
<name>A0A3D9U645_9MICO</name>